<protein>
    <recommendedName>
        <fullName evidence="1">non-specific serine/threonine protein kinase</fullName>
        <ecNumber evidence="1">2.7.11.1</ecNumber>
    </recommendedName>
</protein>
<dbReference type="GO" id="GO:0007165">
    <property type="term" value="P:signal transduction"/>
    <property type="evidence" value="ECO:0007669"/>
    <property type="project" value="TreeGrafter"/>
</dbReference>
<dbReference type="PANTHER" id="PTHR43895">
    <property type="entry name" value="CALCIUM/CALMODULIN-DEPENDENT PROTEIN KINASE KINASE-RELATED"/>
    <property type="match status" value="1"/>
</dbReference>
<feature type="compositionally biased region" description="Low complexity" evidence="10">
    <location>
        <begin position="614"/>
        <end position="628"/>
    </location>
</feature>
<keyword evidence="13" id="KW-1185">Reference proteome</keyword>
<dbReference type="PROSITE" id="PS00108">
    <property type="entry name" value="PROTEIN_KINASE_ST"/>
    <property type="match status" value="1"/>
</dbReference>
<comment type="catalytic activity">
    <reaction evidence="8">
        <text>L-seryl-[protein] + ATP = O-phospho-L-seryl-[protein] + ADP + H(+)</text>
        <dbReference type="Rhea" id="RHEA:17989"/>
        <dbReference type="Rhea" id="RHEA-COMP:9863"/>
        <dbReference type="Rhea" id="RHEA-COMP:11604"/>
        <dbReference type="ChEBI" id="CHEBI:15378"/>
        <dbReference type="ChEBI" id="CHEBI:29999"/>
        <dbReference type="ChEBI" id="CHEBI:30616"/>
        <dbReference type="ChEBI" id="CHEBI:83421"/>
        <dbReference type="ChEBI" id="CHEBI:456216"/>
        <dbReference type="EC" id="2.7.11.1"/>
    </reaction>
</comment>
<feature type="region of interest" description="Disordered" evidence="10">
    <location>
        <begin position="451"/>
        <end position="637"/>
    </location>
</feature>
<keyword evidence="2" id="KW-0723">Serine/threonine-protein kinase</keyword>
<dbReference type="Gramene" id="CDF39603">
    <property type="protein sequence ID" value="CDF39603"/>
    <property type="gene ID" value="CHC_T00008503001"/>
</dbReference>
<evidence type="ECO:0000256" key="10">
    <source>
        <dbReference type="SAM" id="MobiDB-lite"/>
    </source>
</evidence>
<dbReference type="InterPro" id="IPR011009">
    <property type="entry name" value="Kinase-like_dom_sf"/>
</dbReference>
<gene>
    <name evidence="12" type="ORF">CHC_T00008503001</name>
</gene>
<accession>R7QPA7</accession>
<feature type="compositionally biased region" description="Polar residues" evidence="10">
    <location>
        <begin position="457"/>
        <end position="481"/>
    </location>
</feature>
<feature type="region of interest" description="Disordered" evidence="10">
    <location>
        <begin position="291"/>
        <end position="437"/>
    </location>
</feature>
<dbReference type="InterPro" id="IPR000719">
    <property type="entry name" value="Prot_kinase_dom"/>
</dbReference>
<dbReference type="FunFam" id="1.10.510.10:FF:000571">
    <property type="entry name" value="Maternal embryonic leucine zipper kinase"/>
    <property type="match status" value="1"/>
</dbReference>
<dbReference type="AlphaFoldDB" id="R7QPA7"/>
<evidence type="ECO:0000256" key="5">
    <source>
        <dbReference type="ARBA" id="ARBA00022777"/>
    </source>
</evidence>
<feature type="compositionally biased region" description="Polar residues" evidence="10">
    <location>
        <begin position="397"/>
        <end position="421"/>
    </location>
</feature>
<feature type="compositionally biased region" description="Basic and acidic residues" evidence="10">
    <location>
        <begin position="501"/>
        <end position="511"/>
    </location>
</feature>
<dbReference type="CDD" id="cd14003">
    <property type="entry name" value="STKc_AMPK-like"/>
    <property type="match status" value="1"/>
</dbReference>
<evidence type="ECO:0000256" key="1">
    <source>
        <dbReference type="ARBA" id="ARBA00012513"/>
    </source>
</evidence>
<organism evidence="12 13">
    <name type="scientific">Chondrus crispus</name>
    <name type="common">Carrageen Irish moss</name>
    <name type="synonym">Polymorpha crispa</name>
    <dbReference type="NCBI Taxonomy" id="2769"/>
    <lineage>
        <taxon>Eukaryota</taxon>
        <taxon>Rhodophyta</taxon>
        <taxon>Florideophyceae</taxon>
        <taxon>Rhodymeniophycidae</taxon>
        <taxon>Gigartinales</taxon>
        <taxon>Gigartinaceae</taxon>
        <taxon>Chondrus</taxon>
    </lineage>
</organism>
<dbReference type="GO" id="GO:0004674">
    <property type="term" value="F:protein serine/threonine kinase activity"/>
    <property type="evidence" value="ECO:0007669"/>
    <property type="project" value="UniProtKB-KW"/>
</dbReference>
<evidence type="ECO:0000313" key="13">
    <source>
        <dbReference type="Proteomes" id="UP000012073"/>
    </source>
</evidence>
<feature type="compositionally biased region" description="Basic residues" evidence="10">
    <location>
        <begin position="353"/>
        <end position="363"/>
    </location>
</feature>
<evidence type="ECO:0000256" key="3">
    <source>
        <dbReference type="ARBA" id="ARBA00022679"/>
    </source>
</evidence>
<dbReference type="STRING" id="2769.R7QPA7"/>
<evidence type="ECO:0000256" key="9">
    <source>
        <dbReference type="PROSITE-ProRule" id="PRU10141"/>
    </source>
</evidence>
<dbReference type="RefSeq" id="XP_005709897.1">
    <property type="nucleotide sequence ID" value="XM_005709840.1"/>
</dbReference>
<reference evidence="13" key="1">
    <citation type="journal article" date="2013" name="Proc. Natl. Acad. Sci. U.S.A.">
        <title>Genome structure and metabolic features in the red seaweed Chondrus crispus shed light on evolution of the Archaeplastida.</title>
        <authorList>
            <person name="Collen J."/>
            <person name="Porcel B."/>
            <person name="Carre W."/>
            <person name="Ball S.G."/>
            <person name="Chaparro C."/>
            <person name="Tonon T."/>
            <person name="Barbeyron T."/>
            <person name="Michel G."/>
            <person name="Noel B."/>
            <person name="Valentin K."/>
            <person name="Elias M."/>
            <person name="Artiguenave F."/>
            <person name="Arun A."/>
            <person name="Aury J.M."/>
            <person name="Barbosa-Neto J.F."/>
            <person name="Bothwell J.H."/>
            <person name="Bouget F.Y."/>
            <person name="Brillet L."/>
            <person name="Cabello-Hurtado F."/>
            <person name="Capella-Gutierrez S."/>
            <person name="Charrier B."/>
            <person name="Cladiere L."/>
            <person name="Cock J.M."/>
            <person name="Coelho S.M."/>
            <person name="Colleoni C."/>
            <person name="Czjzek M."/>
            <person name="Da Silva C."/>
            <person name="Delage L."/>
            <person name="Denoeud F."/>
            <person name="Deschamps P."/>
            <person name="Dittami S.M."/>
            <person name="Gabaldon T."/>
            <person name="Gachon C.M."/>
            <person name="Groisillier A."/>
            <person name="Herve C."/>
            <person name="Jabbari K."/>
            <person name="Katinka M."/>
            <person name="Kloareg B."/>
            <person name="Kowalczyk N."/>
            <person name="Labadie K."/>
            <person name="Leblanc C."/>
            <person name="Lopez P.J."/>
            <person name="McLachlan D.H."/>
            <person name="Meslet-Cladiere L."/>
            <person name="Moustafa A."/>
            <person name="Nehr Z."/>
            <person name="Nyvall Collen P."/>
            <person name="Panaud O."/>
            <person name="Partensky F."/>
            <person name="Poulain J."/>
            <person name="Rensing S.A."/>
            <person name="Rousvoal S."/>
            <person name="Samson G."/>
            <person name="Symeonidi A."/>
            <person name="Weissenbach J."/>
            <person name="Zambounis A."/>
            <person name="Wincker P."/>
            <person name="Boyen C."/>
        </authorList>
    </citation>
    <scope>NUCLEOTIDE SEQUENCE [LARGE SCALE GENOMIC DNA]</scope>
    <source>
        <strain evidence="13">cv. Stackhouse</strain>
    </source>
</reference>
<evidence type="ECO:0000256" key="4">
    <source>
        <dbReference type="ARBA" id="ARBA00022741"/>
    </source>
</evidence>
<dbReference type="FunFam" id="3.30.200.20:FF:000042">
    <property type="entry name" value="Aurora kinase A"/>
    <property type="match status" value="1"/>
</dbReference>
<dbReference type="PROSITE" id="PS50011">
    <property type="entry name" value="PROTEIN_KINASE_DOM"/>
    <property type="match status" value="1"/>
</dbReference>
<evidence type="ECO:0000256" key="6">
    <source>
        <dbReference type="ARBA" id="ARBA00022840"/>
    </source>
</evidence>
<dbReference type="EMBL" id="HG002055">
    <property type="protein sequence ID" value="CDF39603.1"/>
    <property type="molecule type" value="Genomic_DNA"/>
</dbReference>
<evidence type="ECO:0000256" key="7">
    <source>
        <dbReference type="ARBA" id="ARBA00047899"/>
    </source>
</evidence>
<sequence>MSKEHQGPPVPGALQPGVARVGKYLMLDLLGEGAFGKVRQAVDESSGKQYAMKIMAKSHIKANELTLQVRREIAVMKAMRHPNIVNLHEVLTSTKNLYMVMDLVTGGELFDAVAEQGRLSEATTRLYFQQLVDGIHYCHTRRVFHRDLKPENLLLSGDKQTLKITDFGLSSIKAQNASSELLHTIMGSPHYIAPEIITSASEGYEGSKVDVWAAGIILFGMLAGFLPFDEVDTKALYRSIVHSPIQYPPHFSYDVIKLLRSMLQKDPNRRPSMEQVKAFAWFKVDYEPAVVPEASPPSSTGDKSRKSRSKAKRRHEQGKKNKEDKETRRSSLSSSQKSADRPRSMKSIESTPRHSRVASRRSSGRSSGPTSEKSREGSVSSEQLVEKEQTNPHEGVPSQQEILPIQQTRGNESESSTQDPLTLTEEEPVTAPDELRVRFSVRTDSQYRISSKDLYSFSEQQTSSKNTSEGNSLAIVQSGRSVASEGGPCSWFSMAGSSAHQTEDISPKAERNLFAQVDGAKGDDSCVGPEQSDETGLFDVDDIQTSDDPPSSGDALVDESPHDLPSPLTPADNNFSPLNSESISSFREGKRHGSLRITGNDIPTAESKMSEFISPVSLQSQSSFSSPQTRDANTSGMQSYRELVPTLFQSAKSFAPLTLTSPNSTTTDMDQNIIEADQAFADVEPEDKRDASASLFALEESSFQSAEEEEEEEDAIFKPMKSLFAALVRQKSETKPSIAPSVYCPEVDNDAENGPQWCVDSVEVFADVEVEDCNRQSTGKTTPSQKLLEILRQTRAPLVETPGLSENAASFSTASPTPIFAPLDDKLALKLSPSAEDSESAPRAVRNLPVLSPE</sequence>
<feature type="domain" description="Protein kinase" evidence="11">
    <location>
        <begin position="24"/>
        <end position="282"/>
    </location>
</feature>
<feature type="compositionally biased region" description="Basic and acidic residues" evidence="10">
    <location>
        <begin position="318"/>
        <end position="329"/>
    </location>
</feature>
<feature type="binding site" evidence="9">
    <location>
        <position position="53"/>
    </location>
    <ligand>
        <name>ATP</name>
        <dbReference type="ChEBI" id="CHEBI:30616"/>
    </ligand>
</feature>
<dbReference type="GeneID" id="17317610"/>
<keyword evidence="5 12" id="KW-0418">Kinase</keyword>
<dbReference type="SMART" id="SM00220">
    <property type="entry name" value="S_TKc"/>
    <property type="match status" value="1"/>
</dbReference>
<dbReference type="GO" id="GO:0005524">
    <property type="term" value="F:ATP binding"/>
    <property type="evidence" value="ECO:0007669"/>
    <property type="project" value="UniProtKB-UniRule"/>
</dbReference>
<dbReference type="InterPro" id="IPR008271">
    <property type="entry name" value="Ser/Thr_kinase_AS"/>
</dbReference>
<evidence type="ECO:0000259" key="11">
    <source>
        <dbReference type="PROSITE" id="PS50011"/>
    </source>
</evidence>
<keyword evidence="3" id="KW-0808">Transferase</keyword>
<keyword evidence="4 9" id="KW-0547">Nucleotide-binding</keyword>
<keyword evidence="6 9" id="KW-0067">ATP-binding</keyword>
<dbReference type="Gene3D" id="1.10.510.10">
    <property type="entry name" value="Transferase(Phosphotransferase) domain 1"/>
    <property type="match status" value="1"/>
</dbReference>
<dbReference type="PANTHER" id="PTHR43895:SF32">
    <property type="entry name" value="SERINE_THREONINE-PROTEIN KINASE CHK1"/>
    <property type="match status" value="1"/>
</dbReference>
<dbReference type="KEGG" id="ccp:CHC_T00008503001"/>
<dbReference type="Proteomes" id="UP000012073">
    <property type="component" value="Unassembled WGS sequence"/>
</dbReference>
<evidence type="ECO:0000256" key="2">
    <source>
        <dbReference type="ARBA" id="ARBA00022527"/>
    </source>
</evidence>
<dbReference type="SUPFAM" id="SSF56112">
    <property type="entry name" value="Protein kinase-like (PK-like)"/>
    <property type="match status" value="1"/>
</dbReference>
<feature type="region of interest" description="Disordered" evidence="10">
    <location>
        <begin position="832"/>
        <end position="854"/>
    </location>
</feature>
<dbReference type="Pfam" id="PF00069">
    <property type="entry name" value="Pkinase"/>
    <property type="match status" value="1"/>
</dbReference>
<name>R7QPA7_CHOCR</name>
<feature type="compositionally biased region" description="Polar residues" evidence="10">
    <location>
        <begin position="571"/>
        <end position="585"/>
    </location>
</feature>
<comment type="catalytic activity">
    <reaction evidence="7">
        <text>L-threonyl-[protein] + ATP = O-phospho-L-threonyl-[protein] + ADP + H(+)</text>
        <dbReference type="Rhea" id="RHEA:46608"/>
        <dbReference type="Rhea" id="RHEA-COMP:11060"/>
        <dbReference type="Rhea" id="RHEA-COMP:11605"/>
        <dbReference type="ChEBI" id="CHEBI:15378"/>
        <dbReference type="ChEBI" id="CHEBI:30013"/>
        <dbReference type="ChEBI" id="CHEBI:30616"/>
        <dbReference type="ChEBI" id="CHEBI:61977"/>
        <dbReference type="ChEBI" id="CHEBI:456216"/>
        <dbReference type="EC" id="2.7.11.1"/>
    </reaction>
</comment>
<dbReference type="InterPro" id="IPR017441">
    <property type="entry name" value="Protein_kinase_ATP_BS"/>
</dbReference>
<evidence type="ECO:0000256" key="8">
    <source>
        <dbReference type="ARBA" id="ARBA00048679"/>
    </source>
</evidence>
<dbReference type="PROSITE" id="PS00107">
    <property type="entry name" value="PROTEIN_KINASE_ATP"/>
    <property type="match status" value="1"/>
</dbReference>
<evidence type="ECO:0000313" key="12">
    <source>
        <dbReference type="EMBL" id="CDF39603.1"/>
    </source>
</evidence>
<dbReference type="OrthoDB" id="193931at2759"/>
<dbReference type="EC" id="2.7.11.1" evidence="1"/>
<feature type="compositionally biased region" description="Basic residues" evidence="10">
    <location>
        <begin position="305"/>
        <end position="317"/>
    </location>
</feature>
<proteinExistence type="predicted"/>